<keyword evidence="2 3" id="KW-0456">Lyase</keyword>
<comment type="similarity">
    <text evidence="3 4">In the C-terminal section; belongs to the PPC synthetase family.</text>
</comment>
<dbReference type="HAMAP" id="MF_02225">
    <property type="entry name" value="CoaBC"/>
    <property type="match status" value="1"/>
</dbReference>
<feature type="region of interest" description="Phosphopantothenoylcysteine decarboxylase" evidence="3">
    <location>
        <begin position="1"/>
        <end position="203"/>
    </location>
</feature>
<feature type="active site" description="Proton donor" evidence="3">
    <location>
        <position position="171"/>
    </location>
</feature>
<evidence type="ECO:0000256" key="3">
    <source>
        <dbReference type="HAMAP-Rule" id="MF_02225"/>
    </source>
</evidence>
<feature type="domain" description="DNA/pantothenate metabolism flavoprotein C-terminal" evidence="6">
    <location>
        <begin position="202"/>
        <end position="415"/>
    </location>
</feature>
<evidence type="ECO:0000259" key="6">
    <source>
        <dbReference type="Pfam" id="PF04127"/>
    </source>
</evidence>
<feature type="binding site" evidence="3">
    <location>
        <position position="304"/>
    </location>
    <ligand>
        <name>CTP</name>
        <dbReference type="ChEBI" id="CHEBI:37563"/>
    </ligand>
</feature>
<feature type="region of interest" description="Phosphopantothenate--cysteine ligase" evidence="3">
    <location>
        <begin position="204"/>
        <end position="419"/>
    </location>
</feature>
<keyword evidence="8" id="KW-1185">Reference proteome</keyword>
<dbReference type="Pfam" id="PF04127">
    <property type="entry name" value="DFP"/>
    <property type="match status" value="1"/>
</dbReference>
<feature type="domain" description="Flavoprotein" evidence="5">
    <location>
        <begin position="19"/>
        <end position="158"/>
    </location>
</feature>
<comment type="caution">
    <text evidence="3">Lacks conserved residue(s) required for the propagation of feature annotation.</text>
</comment>
<evidence type="ECO:0000256" key="4">
    <source>
        <dbReference type="RuleBase" id="RU364078"/>
    </source>
</evidence>
<keyword evidence="1 3" id="KW-0210">Decarboxylase</keyword>
<evidence type="ECO:0000313" key="7">
    <source>
        <dbReference type="EMBL" id="MBX7490581.1"/>
    </source>
</evidence>
<comment type="similarity">
    <text evidence="3 4">In the N-terminal section; belongs to the HFCD (homo-oligomeric flavin containing Cys decarboxylase) superfamily.</text>
</comment>
<keyword evidence="3" id="KW-0460">Magnesium</keyword>
<dbReference type="Proteomes" id="UP000700059">
    <property type="component" value="Unassembled WGS sequence"/>
</dbReference>
<keyword evidence="3" id="KW-0511">Multifunctional enzyme</keyword>
<accession>A0ABS7JMH0</accession>
<name>A0ABS7JMH0_9HELI</name>
<dbReference type="SUPFAM" id="SSF52507">
    <property type="entry name" value="Homo-oligomeric flavin-containing Cys decarboxylases, HFCD"/>
    <property type="match status" value="1"/>
</dbReference>
<keyword evidence="3" id="KW-0479">Metal-binding</keyword>
<dbReference type="PANTHER" id="PTHR14359">
    <property type="entry name" value="HOMO-OLIGOMERIC FLAVIN CONTAINING CYS DECARBOXYLASE FAMILY"/>
    <property type="match status" value="1"/>
</dbReference>
<comment type="catalytic activity">
    <reaction evidence="3 4">
        <text>(R)-4'-phosphopantothenate + L-cysteine + CTP = N-[(R)-4-phosphopantothenoyl]-L-cysteine + CMP + diphosphate + H(+)</text>
        <dbReference type="Rhea" id="RHEA:19397"/>
        <dbReference type="ChEBI" id="CHEBI:10986"/>
        <dbReference type="ChEBI" id="CHEBI:15378"/>
        <dbReference type="ChEBI" id="CHEBI:33019"/>
        <dbReference type="ChEBI" id="CHEBI:35235"/>
        <dbReference type="ChEBI" id="CHEBI:37563"/>
        <dbReference type="ChEBI" id="CHEBI:59458"/>
        <dbReference type="ChEBI" id="CHEBI:60377"/>
        <dbReference type="EC" id="6.3.2.5"/>
    </reaction>
</comment>
<comment type="cofactor">
    <cofactor evidence="3">
        <name>FMN</name>
        <dbReference type="ChEBI" id="CHEBI:58210"/>
    </cofactor>
    <text evidence="3">Binds 1 FMN per subunit.</text>
</comment>
<comment type="pathway">
    <text evidence="3 4">Cofactor biosynthesis; coenzyme A biosynthesis; CoA from (R)-pantothenate: step 3/5.</text>
</comment>
<comment type="catalytic activity">
    <reaction evidence="3 4">
        <text>N-[(R)-4-phosphopantothenoyl]-L-cysteine + H(+) = (R)-4'-phosphopantetheine + CO2</text>
        <dbReference type="Rhea" id="RHEA:16793"/>
        <dbReference type="ChEBI" id="CHEBI:15378"/>
        <dbReference type="ChEBI" id="CHEBI:16526"/>
        <dbReference type="ChEBI" id="CHEBI:59458"/>
        <dbReference type="ChEBI" id="CHEBI:61723"/>
        <dbReference type="EC" id="4.1.1.36"/>
    </reaction>
</comment>
<dbReference type="PANTHER" id="PTHR14359:SF6">
    <property type="entry name" value="PHOSPHOPANTOTHENOYLCYSTEINE DECARBOXYLASE"/>
    <property type="match status" value="1"/>
</dbReference>
<evidence type="ECO:0000256" key="1">
    <source>
        <dbReference type="ARBA" id="ARBA00022793"/>
    </source>
</evidence>
<dbReference type="NCBIfam" id="TIGR00521">
    <property type="entry name" value="coaBC_dfp"/>
    <property type="match status" value="1"/>
</dbReference>
<evidence type="ECO:0000256" key="2">
    <source>
        <dbReference type="ARBA" id="ARBA00023239"/>
    </source>
</evidence>
<comment type="caution">
    <text evidence="7">The sequence shown here is derived from an EMBL/GenBank/DDBJ whole genome shotgun (WGS) entry which is preliminary data.</text>
</comment>
<dbReference type="RefSeq" id="WP_221531909.1">
    <property type="nucleotide sequence ID" value="NZ_JAIGYP010000004.1"/>
</dbReference>
<dbReference type="InterPro" id="IPR035929">
    <property type="entry name" value="CoaB-like_sf"/>
</dbReference>
<dbReference type="InterPro" id="IPR005252">
    <property type="entry name" value="CoaBC"/>
</dbReference>
<feature type="binding site" evidence="3">
    <location>
        <position position="365"/>
    </location>
    <ligand>
        <name>CTP</name>
        <dbReference type="ChEBI" id="CHEBI:37563"/>
    </ligand>
</feature>
<dbReference type="EMBL" id="JAIGYQ010000004">
    <property type="protein sequence ID" value="MBX7490581.1"/>
    <property type="molecule type" value="Genomic_DNA"/>
</dbReference>
<protein>
    <recommendedName>
        <fullName evidence="3">Coenzyme A biosynthesis bifunctional protein CoaBC</fullName>
    </recommendedName>
    <alternativeName>
        <fullName evidence="3">DNA/pantothenate metabolism flavoprotein</fullName>
    </alternativeName>
    <alternativeName>
        <fullName evidence="3">Phosphopantothenoylcysteine synthetase/decarboxylase</fullName>
        <shortName evidence="3">PPCS-PPCDC</shortName>
    </alternativeName>
    <domain>
        <recommendedName>
            <fullName evidence="3">Phosphopantothenoylcysteine decarboxylase</fullName>
            <shortName evidence="3">PPC decarboxylase</shortName>
            <shortName evidence="3">PPC-DC</shortName>
            <ecNumber evidence="3">4.1.1.36</ecNumber>
        </recommendedName>
        <alternativeName>
            <fullName evidence="3">CoaC</fullName>
        </alternativeName>
    </domain>
    <domain>
        <recommendedName>
            <fullName evidence="3">Phosphopantothenate--cysteine ligase</fullName>
            <ecNumber evidence="3">6.3.2.5</ecNumber>
        </recommendedName>
        <alternativeName>
            <fullName evidence="3">CoaB</fullName>
        </alternativeName>
        <alternativeName>
            <fullName evidence="3">Phosphopantothenoylcysteine synthetase</fullName>
            <shortName evidence="3">PPC synthetase</shortName>
            <shortName evidence="3">PPC-S</shortName>
        </alternativeName>
    </domain>
</protein>
<dbReference type="InterPro" id="IPR036551">
    <property type="entry name" value="Flavin_trans-like"/>
</dbReference>
<evidence type="ECO:0000313" key="8">
    <source>
        <dbReference type="Proteomes" id="UP000700059"/>
    </source>
</evidence>
<keyword evidence="3 4" id="KW-0285">Flavoprotein</keyword>
<organism evidence="7 8">
    <name type="scientific">Helicobacter turcicus</name>
    <dbReference type="NCBI Taxonomy" id="2867412"/>
    <lineage>
        <taxon>Bacteria</taxon>
        <taxon>Pseudomonadati</taxon>
        <taxon>Campylobacterota</taxon>
        <taxon>Epsilonproteobacteria</taxon>
        <taxon>Campylobacterales</taxon>
        <taxon>Helicobacteraceae</taxon>
        <taxon>Helicobacter</taxon>
    </lineage>
</organism>
<dbReference type="GO" id="GO:0004633">
    <property type="term" value="F:phosphopantothenoylcysteine decarboxylase activity"/>
    <property type="evidence" value="ECO:0007669"/>
    <property type="project" value="UniProtKB-EC"/>
</dbReference>
<proteinExistence type="inferred from homology"/>
<comment type="function">
    <text evidence="3">Catalyzes two sequential steps in the biosynthesis of coenzyme A. In the first step cysteine is conjugated to 4'-phosphopantothenate to form 4-phosphopantothenoylcysteine. In the second step the latter compound is decarboxylated to form 4'-phosphopantotheine.</text>
</comment>
<dbReference type="Gene3D" id="3.40.50.10300">
    <property type="entry name" value="CoaB-like"/>
    <property type="match status" value="1"/>
</dbReference>
<feature type="binding site" evidence="3">
    <location>
        <position position="347"/>
    </location>
    <ligand>
        <name>CTP</name>
        <dbReference type="ChEBI" id="CHEBI:37563"/>
    </ligand>
</feature>
<reference evidence="7 8" key="1">
    <citation type="submission" date="2021-08" db="EMBL/GenBank/DDBJ databases">
        <title>Helicobacter spp. isolated from feces of Anatolian Ground Squirrel (Spermophilus xanthoprymnus) in Turkey.</title>
        <authorList>
            <person name="Aydin F."/>
            <person name="Abay S."/>
            <person name="Kayman T."/>
            <person name="Karakaya E."/>
            <person name="Saticioglu I.B."/>
        </authorList>
    </citation>
    <scope>NUCLEOTIDE SEQUENCE [LARGE SCALE GENOMIC DNA]</scope>
    <source>
        <strain evidence="7 8">Faydin-H70</strain>
    </source>
</reference>
<dbReference type="Gene3D" id="3.40.50.1950">
    <property type="entry name" value="Flavin prenyltransferase-like"/>
    <property type="match status" value="1"/>
</dbReference>
<dbReference type="GO" id="GO:0004632">
    <property type="term" value="F:phosphopantothenate--cysteine ligase activity"/>
    <property type="evidence" value="ECO:0007669"/>
    <property type="project" value="UniProtKB-EC"/>
</dbReference>
<keyword evidence="3 4" id="KW-0436">Ligase</keyword>
<sequence>MEQTLDRTIQALGKLLEDKKIALGVCGSVAIYKSLELIRILQKLGATVRVVMSKGACDFVQPLLFETLSHHNVLTQNTQSWGETPCNHIELATWADLFIIAPCTANTINKIAYGIADNILLESFLAFDKLKLIAPAANTKMLENPATTESLKILQTREIVLITPQCKELACQTIGNGALAEPLEMSFAIVRAFYKNPFWKQCCVCISGGSSRENIDAVRFLSNYSSGKMGASIALAAYFLGAKVEFISSQFPFILPLKVKVKKVESTQDYLQAIQKWQNTESKMQNLDSKDTKSFLFMSAAISDYIPKNRATQKLKKQEIGEKWNLLLIENQDILATIVKRQKTIGFKLESQNGTSHAKKALKQKGLDAICLNTITPNHNPLNAEDNQLLWITDASIKDLGLCDKLSLAFKILEQARYL</sequence>
<dbReference type="InterPro" id="IPR007085">
    <property type="entry name" value="DNA/pantothenate-metab_flavo_C"/>
</dbReference>
<dbReference type="InterPro" id="IPR003382">
    <property type="entry name" value="Flavoprotein"/>
</dbReference>
<dbReference type="Pfam" id="PF02441">
    <property type="entry name" value="Flavoprotein"/>
    <property type="match status" value="1"/>
</dbReference>
<dbReference type="EC" id="6.3.2.5" evidence="3"/>
<comment type="cofactor">
    <cofactor evidence="3">
        <name>Mg(2+)</name>
        <dbReference type="ChEBI" id="CHEBI:18420"/>
    </cofactor>
</comment>
<evidence type="ECO:0000259" key="5">
    <source>
        <dbReference type="Pfam" id="PF02441"/>
    </source>
</evidence>
<keyword evidence="3 4" id="KW-0288">FMN</keyword>
<comment type="pathway">
    <text evidence="3 4">Cofactor biosynthesis; coenzyme A biosynthesis; CoA from (R)-pantothenate: step 2/5.</text>
</comment>
<dbReference type="EC" id="4.1.1.36" evidence="3"/>
<comment type="function">
    <text evidence="4">Catalyzes two steps in the biosynthesis of coenzyme A. In the first step cysteine is conjugated to 4'-phosphopantothenate to form 4-phosphopantothenoylcysteine, in the latter compound is decarboxylated to form 4'-phosphopantotheine.</text>
</comment>
<dbReference type="SUPFAM" id="SSF102645">
    <property type="entry name" value="CoaB-like"/>
    <property type="match status" value="1"/>
</dbReference>
<gene>
    <name evidence="3 7" type="primary">coaBC</name>
    <name evidence="7" type="ORF">K4G57_03735</name>
</gene>
<feature type="binding site" evidence="3">
    <location>
        <position position="314"/>
    </location>
    <ligand>
        <name>CTP</name>
        <dbReference type="ChEBI" id="CHEBI:37563"/>
    </ligand>
</feature>